<dbReference type="Proteomes" id="UP001049176">
    <property type="component" value="Chromosome 10"/>
</dbReference>
<evidence type="ECO:0000313" key="11">
    <source>
        <dbReference type="EMBL" id="KAG7086779.1"/>
    </source>
</evidence>
<dbReference type="GO" id="GO:0016705">
    <property type="term" value="F:oxidoreductase activity, acting on paired donors, with incorporation or reduction of molecular oxygen"/>
    <property type="evidence" value="ECO:0007669"/>
    <property type="project" value="InterPro"/>
</dbReference>
<gene>
    <name evidence="11" type="ORF">E1B28_002709</name>
</gene>
<organism evidence="11 12">
    <name type="scientific">Marasmius oreades</name>
    <name type="common">fairy-ring Marasmius</name>
    <dbReference type="NCBI Taxonomy" id="181124"/>
    <lineage>
        <taxon>Eukaryota</taxon>
        <taxon>Fungi</taxon>
        <taxon>Dikarya</taxon>
        <taxon>Basidiomycota</taxon>
        <taxon>Agaricomycotina</taxon>
        <taxon>Agaricomycetes</taxon>
        <taxon>Agaricomycetidae</taxon>
        <taxon>Agaricales</taxon>
        <taxon>Marasmiineae</taxon>
        <taxon>Marasmiaceae</taxon>
        <taxon>Marasmius</taxon>
    </lineage>
</organism>
<dbReference type="PRINTS" id="PR00385">
    <property type="entry name" value="P450"/>
</dbReference>
<evidence type="ECO:0000256" key="5">
    <source>
        <dbReference type="ARBA" id="ARBA00022723"/>
    </source>
</evidence>
<dbReference type="InterPro" id="IPR050364">
    <property type="entry name" value="Cytochrome_P450_fung"/>
</dbReference>
<dbReference type="SUPFAM" id="SSF48264">
    <property type="entry name" value="Cytochrome P450"/>
    <property type="match status" value="1"/>
</dbReference>
<dbReference type="EMBL" id="CM032190">
    <property type="protein sequence ID" value="KAG7086779.1"/>
    <property type="molecule type" value="Genomic_DNA"/>
</dbReference>
<dbReference type="PRINTS" id="PR00463">
    <property type="entry name" value="EP450I"/>
</dbReference>
<accession>A0A9P7UP78</accession>
<feature type="binding site" description="axial binding residue" evidence="9">
    <location>
        <position position="468"/>
    </location>
    <ligand>
        <name>heme</name>
        <dbReference type="ChEBI" id="CHEBI:30413"/>
    </ligand>
    <ligandPart>
        <name>Fe</name>
        <dbReference type="ChEBI" id="CHEBI:18248"/>
    </ligandPart>
</feature>
<name>A0A9P7UP78_9AGAR</name>
<evidence type="ECO:0000256" key="7">
    <source>
        <dbReference type="ARBA" id="ARBA00023004"/>
    </source>
</evidence>
<keyword evidence="8 10" id="KW-0503">Monooxygenase</keyword>
<comment type="caution">
    <text evidence="11">The sequence shown here is derived from an EMBL/GenBank/DDBJ whole genome shotgun (WGS) entry which is preliminary data.</text>
</comment>
<comment type="pathway">
    <text evidence="2">Secondary metabolite biosynthesis.</text>
</comment>
<comment type="similarity">
    <text evidence="3 10">Belongs to the cytochrome P450 family.</text>
</comment>
<dbReference type="GO" id="GO:0020037">
    <property type="term" value="F:heme binding"/>
    <property type="evidence" value="ECO:0007669"/>
    <property type="project" value="InterPro"/>
</dbReference>
<dbReference type="OrthoDB" id="2789670at2759"/>
<evidence type="ECO:0000256" key="2">
    <source>
        <dbReference type="ARBA" id="ARBA00005179"/>
    </source>
</evidence>
<keyword evidence="6 10" id="KW-0560">Oxidoreductase</keyword>
<evidence type="ECO:0000313" key="12">
    <source>
        <dbReference type="Proteomes" id="UP001049176"/>
    </source>
</evidence>
<evidence type="ECO:0000256" key="1">
    <source>
        <dbReference type="ARBA" id="ARBA00001971"/>
    </source>
</evidence>
<dbReference type="AlphaFoldDB" id="A0A9P7UP78"/>
<protein>
    <recommendedName>
        <fullName evidence="13">Cytochrome P450</fullName>
    </recommendedName>
</protein>
<dbReference type="PANTHER" id="PTHR46300:SF7">
    <property type="entry name" value="P450, PUTATIVE (EUROFUNG)-RELATED"/>
    <property type="match status" value="1"/>
</dbReference>
<evidence type="ECO:0000256" key="3">
    <source>
        <dbReference type="ARBA" id="ARBA00010617"/>
    </source>
</evidence>
<dbReference type="Pfam" id="PF00067">
    <property type="entry name" value="p450"/>
    <property type="match status" value="2"/>
</dbReference>
<keyword evidence="7 9" id="KW-0408">Iron</keyword>
<dbReference type="GeneID" id="66071785"/>
<dbReference type="RefSeq" id="XP_043003250.1">
    <property type="nucleotide sequence ID" value="XM_043159647.1"/>
</dbReference>
<dbReference type="InterPro" id="IPR002401">
    <property type="entry name" value="Cyt_P450_E_grp-I"/>
</dbReference>
<dbReference type="Gene3D" id="1.10.630.10">
    <property type="entry name" value="Cytochrome P450"/>
    <property type="match status" value="1"/>
</dbReference>
<evidence type="ECO:0008006" key="13">
    <source>
        <dbReference type="Google" id="ProtNLM"/>
    </source>
</evidence>
<keyword evidence="4 9" id="KW-0349">Heme</keyword>
<dbReference type="PROSITE" id="PS00086">
    <property type="entry name" value="CYTOCHROME_P450"/>
    <property type="match status" value="1"/>
</dbReference>
<comment type="cofactor">
    <cofactor evidence="1 9">
        <name>heme</name>
        <dbReference type="ChEBI" id="CHEBI:30413"/>
    </cofactor>
</comment>
<evidence type="ECO:0000256" key="6">
    <source>
        <dbReference type="ARBA" id="ARBA00023002"/>
    </source>
</evidence>
<dbReference type="PANTHER" id="PTHR46300">
    <property type="entry name" value="P450, PUTATIVE (EUROFUNG)-RELATED-RELATED"/>
    <property type="match status" value="1"/>
</dbReference>
<evidence type="ECO:0000256" key="9">
    <source>
        <dbReference type="PIRSR" id="PIRSR602401-1"/>
    </source>
</evidence>
<dbReference type="InterPro" id="IPR001128">
    <property type="entry name" value="Cyt_P450"/>
</dbReference>
<evidence type="ECO:0000256" key="8">
    <source>
        <dbReference type="ARBA" id="ARBA00023033"/>
    </source>
</evidence>
<dbReference type="CDD" id="cd11065">
    <property type="entry name" value="CYP64-like"/>
    <property type="match status" value="1"/>
</dbReference>
<evidence type="ECO:0000256" key="4">
    <source>
        <dbReference type="ARBA" id="ARBA00022617"/>
    </source>
</evidence>
<keyword evidence="5 9" id="KW-0479">Metal-binding</keyword>
<dbReference type="InterPro" id="IPR017972">
    <property type="entry name" value="Cyt_P450_CS"/>
</dbReference>
<keyword evidence="12" id="KW-1185">Reference proteome</keyword>
<dbReference type="GO" id="GO:0005506">
    <property type="term" value="F:iron ion binding"/>
    <property type="evidence" value="ECO:0007669"/>
    <property type="project" value="InterPro"/>
</dbReference>
<dbReference type="KEGG" id="more:E1B28_002709"/>
<dbReference type="InterPro" id="IPR036396">
    <property type="entry name" value="Cyt_P450_sf"/>
</dbReference>
<sequence>MNIFKSFVLLAVSLLFLCLFVNRYRRGLHLPPGPKGLPVVGNFLDVQRLQKSNELPWVTYTKWSHIYGDIFTFHVLGSRTIVLNSYKAIMELLDRRSHNYSDRPYQPMLNDLVRWKWMFAFMHYSDWWRLHRRTFHQFFQPRVVSDYYEIQKERTSLLIQNLATSPKDFFEHVRAHSGGIILEITYGYRTQDEIDPYIKLVDVAMVGMNASGLHGTYWVDYFPMLRHVPFWFPGASFRTRAEAWARDTDRLINIPWKLLKERMNEGDTVPCFATRNLEKFKLSPTSSNDSSESVMEEVIKDCAANSFLAAAETTVSAILSFILAMMLNPQIQARAQKELDEITDSNRLPDFTDRANLPYIDAVLSETLRWNPVTPLGRSLPVHWGFEVDANTRMAALPHRALNDDVYEGHLIPKGSTIIPNAWAVLRDESLYGPDTQNFDPDRFLKQDGKNIPPNPELLAFGFGRRVCPGRYLAINSLWLAMTYLLASYTMAKEIDPVVEYSSGITSCRFIPRSSVTSFN</sequence>
<evidence type="ECO:0000256" key="10">
    <source>
        <dbReference type="RuleBase" id="RU000461"/>
    </source>
</evidence>
<reference evidence="11" key="1">
    <citation type="journal article" date="2021" name="Genome Biol. Evol.">
        <title>The assembled and annotated genome of the fairy-ring fungus Marasmius oreades.</title>
        <authorList>
            <person name="Hiltunen M."/>
            <person name="Ament-Velasquez S.L."/>
            <person name="Johannesson H."/>
        </authorList>
    </citation>
    <scope>NUCLEOTIDE SEQUENCE</scope>
    <source>
        <strain evidence="11">03SP1</strain>
    </source>
</reference>
<proteinExistence type="inferred from homology"/>
<dbReference type="GO" id="GO:0004497">
    <property type="term" value="F:monooxygenase activity"/>
    <property type="evidence" value="ECO:0007669"/>
    <property type="project" value="UniProtKB-KW"/>
</dbReference>